<dbReference type="Pfam" id="PF13412">
    <property type="entry name" value="HTH_24"/>
    <property type="match status" value="1"/>
</dbReference>
<dbReference type="STRING" id="1294262.GCA_001316085_01741"/>
<evidence type="ECO:0000313" key="2">
    <source>
        <dbReference type="EMBL" id="BBG24723.1"/>
    </source>
</evidence>
<dbReference type="KEGG" id="step:IC006_2057"/>
<accession>A0A510DWW4</accession>
<dbReference type="EMBL" id="AP018929">
    <property type="protein sequence ID" value="BBG24723.1"/>
    <property type="molecule type" value="Genomic_DNA"/>
</dbReference>
<reference evidence="5" key="1">
    <citation type="submission" date="2018-09" db="EMBL/GenBank/DDBJ databases">
        <title>Complete Genome Sequencing of Sulfolobus sp. JCM 16834.</title>
        <authorList>
            <person name="Kato S."/>
            <person name="Itoh T."/>
            <person name="Ohkuma M."/>
        </authorList>
    </citation>
    <scope>NUCLEOTIDE SEQUENCE [LARGE SCALE GENOMIC DNA]</scope>
    <source>
        <strain evidence="5">IC-007</strain>
    </source>
</reference>
<sequence>MELPPRLQDIVALIKEKGVVNMTDLALQLKVSPKTMKGYVRELMRTGLVEMDSEGNIRISQKQDENFEEKVKKILEIHESQISMLMKEVVELKDQVAKLKKRRGEKLET</sequence>
<keyword evidence="4" id="KW-1185">Reference proteome</keyword>
<feature type="coiled-coil region" evidence="1">
    <location>
        <begin position="75"/>
        <end position="109"/>
    </location>
</feature>
<dbReference type="SUPFAM" id="SSF46785">
    <property type="entry name" value="Winged helix' DNA-binding domain"/>
    <property type="match status" value="1"/>
</dbReference>
<name>A0A510E4S9_9CREN</name>
<organism evidence="3 5">
    <name type="scientific">Sulfuracidifex tepidarius</name>
    <dbReference type="NCBI Taxonomy" id="1294262"/>
    <lineage>
        <taxon>Archaea</taxon>
        <taxon>Thermoproteota</taxon>
        <taxon>Thermoprotei</taxon>
        <taxon>Sulfolobales</taxon>
        <taxon>Sulfolobaceae</taxon>
        <taxon>Sulfuracidifex</taxon>
    </lineage>
</organism>
<evidence type="ECO:0000313" key="3">
    <source>
        <dbReference type="EMBL" id="BBG27511.1"/>
    </source>
</evidence>
<dbReference type="Proteomes" id="UP000322983">
    <property type="component" value="Chromosome"/>
</dbReference>
<protein>
    <submittedName>
        <fullName evidence="3">Uncharacterized protein</fullName>
    </submittedName>
</protein>
<dbReference type="EMBL" id="AP018930">
    <property type="protein sequence ID" value="BBG27511.1"/>
    <property type="molecule type" value="Genomic_DNA"/>
</dbReference>
<dbReference type="AlphaFoldDB" id="A0A510E4S9"/>
<keyword evidence="1" id="KW-0175">Coiled coil</keyword>
<dbReference type="InterPro" id="IPR036390">
    <property type="entry name" value="WH_DNA-bd_sf"/>
</dbReference>
<dbReference type="InterPro" id="IPR036388">
    <property type="entry name" value="WH-like_DNA-bd_sf"/>
</dbReference>
<evidence type="ECO:0000256" key="1">
    <source>
        <dbReference type="SAM" id="Coils"/>
    </source>
</evidence>
<reference evidence="3 4" key="2">
    <citation type="journal article" date="2020" name="Int. J. Syst. Evol. Microbiol.">
        <title>Sulfuracidifex tepidarius gen. nov., sp. nov. and transfer of Sulfolobus metallicus Huber and Stetter 1992 to the genus Sulfuracidifex as Sulfuracidifex metallicus comb. nov.</title>
        <authorList>
            <person name="Itoh T."/>
            <person name="Miura T."/>
            <person name="Sakai H.D."/>
            <person name="Kato S."/>
            <person name="Ohkuma M."/>
            <person name="Takashina T."/>
        </authorList>
    </citation>
    <scope>NUCLEOTIDE SEQUENCE</scope>
    <source>
        <strain evidence="2 4">IC-006</strain>
        <strain evidence="3">IC-007</strain>
    </source>
</reference>
<accession>A0A510E4S9</accession>
<dbReference type="Proteomes" id="UP000325030">
    <property type="component" value="Chromosome"/>
</dbReference>
<proteinExistence type="predicted"/>
<dbReference type="RefSeq" id="WP_054845984.1">
    <property type="nucleotide sequence ID" value="NZ_AP018929.1"/>
</dbReference>
<dbReference type="OrthoDB" id="41721at2157"/>
<gene>
    <name evidence="2" type="ORF">IC006_2057</name>
    <name evidence="3" type="ORF">IC007_2065</name>
</gene>
<dbReference type="GeneID" id="41718397"/>
<dbReference type="Gene3D" id="1.10.10.10">
    <property type="entry name" value="Winged helix-like DNA-binding domain superfamily/Winged helix DNA-binding domain"/>
    <property type="match status" value="1"/>
</dbReference>
<evidence type="ECO:0000313" key="4">
    <source>
        <dbReference type="Proteomes" id="UP000322983"/>
    </source>
</evidence>
<evidence type="ECO:0000313" key="5">
    <source>
        <dbReference type="Proteomes" id="UP000325030"/>
    </source>
</evidence>